<dbReference type="VEuPathDB" id="TriTrypDB:LPAL13_120011800"/>
<accession>A0A088RMG3</accession>
<feature type="transmembrane region" description="Helical" evidence="1">
    <location>
        <begin position="34"/>
        <end position="50"/>
    </location>
</feature>
<dbReference type="VEuPathDB" id="TriTrypDB:LPMP_120710"/>
<evidence type="ECO:0000313" key="2">
    <source>
        <dbReference type="EMBL" id="AIN96399.1"/>
    </source>
</evidence>
<name>A0A088RMG3_LEIPA</name>
<organism evidence="2 3">
    <name type="scientific">Leishmania panamensis</name>
    <dbReference type="NCBI Taxonomy" id="5679"/>
    <lineage>
        <taxon>Eukaryota</taxon>
        <taxon>Discoba</taxon>
        <taxon>Euglenozoa</taxon>
        <taxon>Kinetoplastea</taxon>
        <taxon>Metakinetoplastina</taxon>
        <taxon>Trypanosomatida</taxon>
        <taxon>Trypanosomatidae</taxon>
        <taxon>Leishmaniinae</taxon>
        <taxon>Leishmania</taxon>
        <taxon>Leishmania guyanensis species complex</taxon>
    </lineage>
</organism>
<proteinExistence type="predicted"/>
<dbReference type="GeneID" id="22573077"/>
<dbReference type="Proteomes" id="UP000063063">
    <property type="component" value="Chromosome 12"/>
</dbReference>
<evidence type="ECO:0008006" key="4">
    <source>
        <dbReference type="Google" id="ProtNLM"/>
    </source>
</evidence>
<sequence length="108" mass="11788">MVNLSAKFHISASNHREFHIYYLAKHSKKWTRRMHLIGTAVGVVGTAVSVMRMSAIGATVSAVAGVMICWAGDAIVEKTQPTTFKNPIWSAMSNFKMAASMLKGDMSI</sequence>
<dbReference type="Pfam" id="PF06127">
    <property type="entry name" value="Mpo1-like"/>
    <property type="match status" value="1"/>
</dbReference>
<keyword evidence="1" id="KW-0472">Membrane</keyword>
<evidence type="ECO:0000256" key="1">
    <source>
        <dbReference type="SAM" id="Phobius"/>
    </source>
</evidence>
<dbReference type="PANTHER" id="PTHR34205:SF2">
    <property type="entry name" value="DUF962 DOMAIN-CONTAINING PROTEIN"/>
    <property type="match status" value="1"/>
</dbReference>
<dbReference type="PANTHER" id="PTHR34205">
    <property type="entry name" value="TRANSMEMBRANE PROTEIN"/>
    <property type="match status" value="1"/>
</dbReference>
<gene>
    <name evidence="2" type="ORF">LPMP_120710</name>
</gene>
<dbReference type="InterPro" id="IPR009305">
    <property type="entry name" value="Mpo1-like"/>
</dbReference>
<protein>
    <recommendedName>
        <fullName evidence="4">Transmembrane protein</fullName>
    </recommendedName>
</protein>
<keyword evidence="1" id="KW-0812">Transmembrane</keyword>
<dbReference type="OrthoDB" id="5511466at2759"/>
<keyword evidence="1" id="KW-1133">Transmembrane helix</keyword>
<dbReference type="EMBL" id="CP009381">
    <property type="protein sequence ID" value="AIN96399.1"/>
    <property type="molecule type" value="Genomic_DNA"/>
</dbReference>
<dbReference type="eggNOG" id="ENOG502S1IP">
    <property type="taxonomic scope" value="Eukaryota"/>
</dbReference>
<reference evidence="2 3" key="1">
    <citation type="journal article" date="2015" name="Sci. Rep.">
        <title>The genome of Leishmania panamensis: insights into genomics of the L. (Viannia) subgenus.</title>
        <authorList>
            <person name="Llanes A."/>
            <person name="Restrepo C.M."/>
            <person name="Vecchio G.D."/>
            <person name="Anguizola F.J."/>
            <person name="Lleonart R."/>
        </authorList>
    </citation>
    <scope>NUCLEOTIDE SEQUENCE [LARGE SCALE GENOMIC DNA]</scope>
    <source>
        <strain evidence="2 3">MHOM/PA/94/PSC-1</strain>
    </source>
</reference>
<dbReference type="RefSeq" id="XP_010697052.1">
    <property type="nucleotide sequence ID" value="XM_010698750.1"/>
</dbReference>
<evidence type="ECO:0000313" key="3">
    <source>
        <dbReference type="Proteomes" id="UP000063063"/>
    </source>
</evidence>
<keyword evidence="3" id="KW-1185">Reference proteome</keyword>
<dbReference type="AlphaFoldDB" id="A0A088RMG3"/>
<dbReference type="KEGG" id="lpan:LPMP_120710"/>